<dbReference type="Proteomes" id="UP000622687">
    <property type="component" value="Unassembled WGS sequence"/>
</dbReference>
<protein>
    <submittedName>
        <fullName evidence="1">DUF1292 domain-containing protein</fullName>
    </submittedName>
</protein>
<evidence type="ECO:0000313" key="2">
    <source>
        <dbReference type="Proteomes" id="UP000622687"/>
    </source>
</evidence>
<comment type="caution">
    <text evidence="1">The sequence shown here is derived from an EMBL/GenBank/DDBJ whole genome shotgun (WGS) entry which is preliminary data.</text>
</comment>
<accession>A0A934HRU3</accession>
<dbReference type="RefSeq" id="WP_211142623.1">
    <property type="nucleotide sequence ID" value="NZ_JAEEGB010000011.1"/>
</dbReference>
<keyword evidence="2" id="KW-1185">Reference proteome</keyword>
<proteinExistence type="predicted"/>
<reference evidence="1" key="1">
    <citation type="submission" date="2020-12" db="EMBL/GenBank/DDBJ databases">
        <title>Clostridium thailandense sp. nov., a novel acetogenic bacterium isolated from peat land soil in Thailand.</title>
        <authorList>
            <person name="Chaikitkaew S."/>
            <person name="Birkeland N.K."/>
        </authorList>
    </citation>
    <scope>NUCLEOTIDE SEQUENCE</scope>
    <source>
        <strain evidence="1">DSM 17425</strain>
    </source>
</reference>
<organism evidence="1 2">
    <name type="scientific">Clostridium aciditolerans</name>
    <dbReference type="NCBI Taxonomy" id="339861"/>
    <lineage>
        <taxon>Bacteria</taxon>
        <taxon>Bacillati</taxon>
        <taxon>Bacillota</taxon>
        <taxon>Clostridia</taxon>
        <taxon>Eubacteriales</taxon>
        <taxon>Clostridiaceae</taxon>
        <taxon>Clostridium</taxon>
    </lineage>
</organism>
<dbReference type="EMBL" id="JAEEGB010000011">
    <property type="protein sequence ID" value="MBI6873155.1"/>
    <property type="molecule type" value="Genomic_DNA"/>
</dbReference>
<name>A0A934HRU3_9CLOT</name>
<gene>
    <name evidence="1" type="ORF">I6U51_10610</name>
</gene>
<sequence>MSKVDEFLKSEKNKYGKLYVDINYAIDNVSPFLEESTLRSRKYVAKASVLKKYIDLLQATESEISKGGFFSRFNNDKYIDLLNDYKKDNSESLNQLEKCSKCKCLNCTADCKFDSCLACRDNSCTVFCDHKKANVSKPENFILDLTNNRTGGNDRYMVLGILQDVELDTKYIIIENIITKEKFILYYYPGISEDSYGEISNPEEFDFIVSTFQSIEE</sequence>
<dbReference type="AlphaFoldDB" id="A0A934HRU3"/>
<evidence type="ECO:0000313" key="1">
    <source>
        <dbReference type="EMBL" id="MBI6873155.1"/>
    </source>
</evidence>